<keyword evidence="3" id="KW-1185">Reference proteome</keyword>
<dbReference type="PANTHER" id="PTHR43233:SF1">
    <property type="entry name" value="FAMILY N-ACETYLTRANSFERASE, PUTATIVE (AFU_ORTHOLOGUE AFUA_6G03350)-RELATED"/>
    <property type="match status" value="1"/>
</dbReference>
<evidence type="ECO:0000313" key="2">
    <source>
        <dbReference type="EMBL" id="KAF2260686.1"/>
    </source>
</evidence>
<dbReference type="CDD" id="cd04301">
    <property type="entry name" value="NAT_SF"/>
    <property type="match status" value="1"/>
</dbReference>
<dbReference type="PANTHER" id="PTHR43233">
    <property type="entry name" value="FAMILY N-ACETYLTRANSFERASE, PUTATIVE (AFU_ORTHOLOGUE AFUA_6G03350)-RELATED"/>
    <property type="match status" value="1"/>
</dbReference>
<evidence type="ECO:0000259" key="1">
    <source>
        <dbReference type="PROSITE" id="PS51186"/>
    </source>
</evidence>
<proteinExistence type="predicted"/>
<dbReference type="EMBL" id="ML986675">
    <property type="protein sequence ID" value="KAF2260686.1"/>
    <property type="molecule type" value="Genomic_DNA"/>
</dbReference>
<name>A0A9P4K241_9PLEO</name>
<dbReference type="Pfam" id="PF00583">
    <property type="entry name" value="Acetyltransf_1"/>
    <property type="match status" value="1"/>
</dbReference>
<dbReference type="InterPro" id="IPR053144">
    <property type="entry name" value="Acetyltransferase_Butenolide"/>
</dbReference>
<dbReference type="Proteomes" id="UP000800093">
    <property type="component" value="Unassembled WGS sequence"/>
</dbReference>
<dbReference type="OrthoDB" id="10039976at2759"/>
<gene>
    <name evidence="2" type="ORF">CC78DRAFT_584591</name>
</gene>
<dbReference type="SUPFAM" id="SSF55729">
    <property type="entry name" value="Acyl-CoA N-acyltransferases (Nat)"/>
    <property type="match status" value="1"/>
</dbReference>
<accession>A0A9P4K241</accession>
<dbReference type="InterPro" id="IPR016181">
    <property type="entry name" value="Acyl_CoA_acyltransferase"/>
</dbReference>
<evidence type="ECO:0000313" key="3">
    <source>
        <dbReference type="Proteomes" id="UP000800093"/>
    </source>
</evidence>
<dbReference type="AlphaFoldDB" id="A0A9P4K241"/>
<organism evidence="2 3">
    <name type="scientific">Lojkania enalia</name>
    <dbReference type="NCBI Taxonomy" id="147567"/>
    <lineage>
        <taxon>Eukaryota</taxon>
        <taxon>Fungi</taxon>
        <taxon>Dikarya</taxon>
        <taxon>Ascomycota</taxon>
        <taxon>Pezizomycotina</taxon>
        <taxon>Dothideomycetes</taxon>
        <taxon>Pleosporomycetidae</taxon>
        <taxon>Pleosporales</taxon>
        <taxon>Pleosporales incertae sedis</taxon>
        <taxon>Lojkania</taxon>
    </lineage>
</organism>
<protein>
    <submittedName>
        <fullName evidence="2">Acetyltransferase</fullName>
    </submittedName>
</protein>
<dbReference type="PROSITE" id="PS51186">
    <property type="entry name" value="GNAT"/>
    <property type="match status" value="1"/>
</dbReference>
<reference evidence="3" key="1">
    <citation type="journal article" date="2020" name="Stud. Mycol.">
        <title>101 Dothideomycetes genomes: A test case for predicting lifestyles and emergence of pathogens.</title>
        <authorList>
            <person name="Haridas S."/>
            <person name="Albert R."/>
            <person name="Binder M."/>
            <person name="Bloem J."/>
            <person name="LaButti K."/>
            <person name="Salamov A."/>
            <person name="Andreopoulos B."/>
            <person name="Baker S."/>
            <person name="Barry K."/>
            <person name="Bills G."/>
            <person name="Bluhm B."/>
            <person name="Cannon C."/>
            <person name="Castanera R."/>
            <person name="Culley D."/>
            <person name="Daum C."/>
            <person name="Ezra D."/>
            <person name="Gonzalez J."/>
            <person name="Henrissat B."/>
            <person name="Kuo A."/>
            <person name="Liang C."/>
            <person name="Lipzen A."/>
            <person name="Lutzoni F."/>
            <person name="Magnuson J."/>
            <person name="Mondo S."/>
            <person name="Nolan M."/>
            <person name="Ohm R."/>
            <person name="Pangilinan J."/>
            <person name="Park H.-J."/>
            <person name="Ramirez L."/>
            <person name="Alfaro M."/>
            <person name="Sun H."/>
            <person name="Tritt A."/>
            <person name="Yoshinaga Y."/>
            <person name="Zwiers L.-H."/>
            <person name="Turgeon B."/>
            <person name="Goodwin S."/>
            <person name="Spatafora J."/>
            <person name="Crous P."/>
            <person name="Grigoriev I."/>
        </authorList>
    </citation>
    <scope>NUCLEOTIDE SEQUENCE [LARGE SCALE GENOMIC DNA]</scope>
    <source>
        <strain evidence="3">CBS 304.66</strain>
    </source>
</reference>
<comment type="caution">
    <text evidence="2">The sequence shown here is derived from an EMBL/GenBank/DDBJ whole genome shotgun (WGS) entry which is preliminary data.</text>
</comment>
<dbReference type="Gene3D" id="3.40.630.30">
    <property type="match status" value="1"/>
</dbReference>
<feature type="domain" description="N-acetyltransferase" evidence="1">
    <location>
        <begin position="1"/>
        <end position="170"/>
    </location>
</feature>
<dbReference type="InterPro" id="IPR000182">
    <property type="entry name" value="GNAT_dom"/>
</dbReference>
<sequence length="177" mass="20370">METKEWRRTIGDQDFLISTSRDLLPHEFVQKVFDHPDVFWAKPTSQKNMKAMLDNSCTLGVFSIGNAPNTPSTPIGMARMITDYTTFAYLTDVFIYEDYRKLGLAKWLISCCKDIVLDMPDLRWWMLLTNSEHAQRMYERELGMKVLNKSEGGLTPLGVRRATLNARQAEARNMPDA</sequence>
<dbReference type="GO" id="GO:0016747">
    <property type="term" value="F:acyltransferase activity, transferring groups other than amino-acyl groups"/>
    <property type="evidence" value="ECO:0007669"/>
    <property type="project" value="InterPro"/>
</dbReference>